<evidence type="ECO:0000313" key="4">
    <source>
        <dbReference type="Proteomes" id="UP000460318"/>
    </source>
</evidence>
<dbReference type="InterPro" id="IPR051695">
    <property type="entry name" value="Phosphoglycerate_Mutase"/>
</dbReference>
<dbReference type="GO" id="GO:0004331">
    <property type="term" value="F:fructose-2,6-bisphosphate 2-phosphatase activity"/>
    <property type="evidence" value="ECO:0007669"/>
    <property type="project" value="TreeGrafter"/>
</dbReference>
<evidence type="ECO:0000256" key="1">
    <source>
        <dbReference type="ARBA" id="ARBA00022801"/>
    </source>
</evidence>
<gene>
    <name evidence="3" type="ORF">GRF59_12070</name>
</gene>
<dbReference type="SUPFAM" id="SSF53254">
    <property type="entry name" value="Phosphoglycerate mutase-like"/>
    <property type="match status" value="1"/>
</dbReference>
<dbReference type="GO" id="GO:0005829">
    <property type="term" value="C:cytosol"/>
    <property type="evidence" value="ECO:0007669"/>
    <property type="project" value="TreeGrafter"/>
</dbReference>
<dbReference type="AlphaFoldDB" id="A0A7X3IJ29"/>
<dbReference type="InterPro" id="IPR029033">
    <property type="entry name" value="His_PPase_superfam"/>
</dbReference>
<keyword evidence="4" id="KW-1185">Reference proteome</keyword>
<accession>A0A7X3IJ29</accession>
<evidence type="ECO:0000256" key="2">
    <source>
        <dbReference type="PIRSR" id="PIRSR613078-2"/>
    </source>
</evidence>
<dbReference type="PANTHER" id="PTHR46517">
    <property type="entry name" value="FRUCTOSE-2,6-BISPHOSPHATASE TIGAR"/>
    <property type="match status" value="1"/>
</dbReference>
<dbReference type="PANTHER" id="PTHR46517:SF1">
    <property type="entry name" value="FRUCTOSE-2,6-BISPHOSPHATASE TIGAR"/>
    <property type="match status" value="1"/>
</dbReference>
<dbReference type="Pfam" id="PF00300">
    <property type="entry name" value="His_Phos_1"/>
    <property type="match status" value="1"/>
</dbReference>
<comment type="caution">
    <text evidence="3">The sequence shown here is derived from an EMBL/GenBank/DDBJ whole genome shotgun (WGS) entry which is preliminary data.</text>
</comment>
<name>A0A7X3IJ29_9BACL</name>
<proteinExistence type="predicted"/>
<evidence type="ECO:0000313" key="3">
    <source>
        <dbReference type="EMBL" id="MWV44366.1"/>
    </source>
</evidence>
<reference evidence="3 4" key="1">
    <citation type="submission" date="2019-12" db="EMBL/GenBank/DDBJ databases">
        <title>Paenibacillus sp. nov., an endophytic bacterium isolated from the stem of Dendrobium.</title>
        <authorList>
            <person name="Zhao R."/>
        </authorList>
    </citation>
    <scope>NUCLEOTIDE SEQUENCE [LARGE SCALE GENOMIC DNA]</scope>
    <source>
        <strain evidence="3 4">HJL G12</strain>
    </source>
</reference>
<dbReference type="GO" id="GO:0045820">
    <property type="term" value="P:negative regulation of glycolytic process"/>
    <property type="evidence" value="ECO:0007669"/>
    <property type="project" value="TreeGrafter"/>
</dbReference>
<organism evidence="3 4">
    <name type="scientific">Paenibacillus dendrobii</name>
    <dbReference type="NCBI Taxonomy" id="2691084"/>
    <lineage>
        <taxon>Bacteria</taxon>
        <taxon>Bacillati</taxon>
        <taxon>Bacillota</taxon>
        <taxon>Bacilli</taxon>
        <taxon>Bacillales</taxon>
        <taxon>Paenibacillaceae</taxon>
        <taxon>Paenibacillus</taxon>
    </lineage>
</organism>
<keyword evidence="1" id="KW-0378">Hydrolase</keyword>
<protein>
    <submittedName>
        <fullName evidence="3">Histidine phosphatase family protein</fullName>
    </submittedName>
</protein>
<dbReference type="CDD" id="cd07067">
    <property type="entry name" value="HP_PGM_like"/>
    <property type="match status" value="1"/>
</dbReference>
<dbReference type="RefSeq" id="WP_160497789.1">
    <property type="nucleotide sequence ID" value="NZ_WUBI01000001.1"/>
</dbReference>
<sequence>MDLKRIELVCMRHGSTVWNEQKRYLGHSDLSLSLHGQKELSSARDKLKEMMFDAVYCSDLARCRESLEVVRPDLMANAVYDSALREMDFGKWEGQTYDQLKDWPLYRQWLDDPQHVTPPQGETWDSFERRIAGFLKSMLQSGEQRQTETSAFSESVLLVAHGGVIRQMISCLMPGRAFWDTRIEPGQLLVLTLERRDEEWSSLEIRVV</sequence>
<dbReference type="Proteomes" id="UP000460318">
    <property type="component" value="Unassembled WGS sequence"/>
</dbReference>
<dbReference type="SMART" id="SM00855">
    <property type="entry name" value="PGAM"/>
    <property type="match status" value="1"/>
</dbReference>
<dbReference type="GO" id="GO:0043456">
    <property type="term" value="P:regulation of pentose-phosphate shunt"/>
    <property type="evidence" value="ECO:0007669"/>
    <property type="project" value="TreeGrafter"/>
</dbReference>
<feature type="binding site" evidence="2">
    <location>
        <position position="62"/>
    </location>
    <ligand>
        <name>substrate</name>
    </ligand>
</feature>
<feature type="binding site" evidence="2">
    <location>
        <begin position="12"/>
        <end position="19"/>
    </location>
    <ligand>
        <name>substrate</name>
    </ligand>
</feature>
<dbReference type="EMBL" id="WUBI01000001">
    <property type="protein sequence ID" value="MWV44366.1"/>
    <property type="molecule type" value="Genomic_DNA"/>
</dbReference>
<dbReference type="InterPro" id="IPR013078">
    <property type="entry name" value="His_Pase_superF_clade-1"/>
</dbReference>
<dbReference type="Gene3D" id="3.40.50.1240">
    <property type="entry name" value="Phosphoglycerate mutase-like"/>
    <property type="match status" value="1"/>
</dbReference>